<reference evidence="10" key="1">
    <citation type="submission" date="2017-09" db="EMBL/GenBank/DDBJ databases">
        <title>Metaegenomics of thermophilic ammonia-oxidizing enrichment culture.</title>
        <authorList>
            <person name="Kato S."/>
            <person name="Suzuki K."/>
        </authorList>
    </citation>
    <scope>NUCLEOTIDE SEQUENCE [LARGE SCALE GENOMIC DNA]</scope>
</reference>
<keyword evidence="6 8" id="KW-1133">Transmembrane helix</keyword>
<feature type="transmembrane region" description="Helical" evidence="8">
    <location>
        <begin position="288"/>
        <end position="305"/>
    </location>
</feature>
<evidence type="ECO:0000256" key="4">
    <source>
        <dbReference type="ARBA" id="ARBA00022679"/>
    </source>
</evidence>
<feature type="transmembrane region" description="Helical" evidence="8">
    <location>
        <begin position="311"/>
        <end position="331"/>
    </location>
</feature>
<feature type="transmembrane region" description="Helical" evidence="8">
    <location>
        <begin position="338"/>
        <end position="358"/>
    </location>
</feature>
<protein>
    <submittedName>
        <fullName evidence="9">Uncharacterized protein</fullName>
    </submittedName>
</protein>
<evidence type="ECO:0000256" key="5">
    <source>
        <dbReference type="ARBA" id="ARBA00022692"/>
    </source>
</evidence>
<dbReference type="Proteomes" id="UP000236642">
    <property type="component" value="Unassembled WGS sequence"/>
</dbReference>
<dbReference type="GO" id="GO:0005886">
    <property type="term" value="C:plasma membrane"/>
    <property type="evidence" value="ECO:0007669"/>
    <property type="project" value="UniProtKB-SubCell"/>
</dbReference>
<keyword evidence="2" id="KW-1003">Cell membrane</keyword>
<feature type="transmembrane region" description="Helical" evidence="8">
    <location>
        <begin position="103"/>
        <end position="122"/>
    </location>
</feature>
<gene>
    <name evidence="9" type="ORF">HRbin22_00622</name>
</gene>
<feature type="transmembrane region" description="Helical" evidence="8">
    <location>
        <begin position="259"/>
        <end position="276"/>
    </location>
</feature>
<evidence type="ECO:0000256" key="3">
    <source>
        <dbReference type="ARBA" id="ARBA00022676"/>
    </source>
</evidence>
<sequence>MPRFPIWRTCSLLLIAWALPLALWRPMPAHNDEAYVVWAIRAHDLPGLLATELRLDGQPPLYPLLLWGIQQLPLFRPVPMLYLAGLLLAFPFYPLMARLARSLGGSMAGTLLLALLAFNPLVASMMMFLRAYSLTLMLSALTLWLAWRADRRPTLARGLAWGLAGLALISTFYYGVFLIAAAFLWLLRPPREIRRWRMAFLGMMLPGLGGMSWAGLALAPAIAIVARHQGNPGIRPGPLWMIANLWLTLWNGWAVDVRFALAMGAVLGIIFSALMIRAIRRGLPAPGFLLLTVALPLAGFLAAGWRYNFFAARYAVVALPPLFLAMALALARAPHRSQAVAIGCAGLIGLFGLSRVVVAYQALPENNPWYAEIAVELLGRVAPGEVVIVQAPWHYQALLMVAPDAPWQLFDLNEEDRWRKALRDRPVVWFLGVPAYRGNWEPVERAMEGWIREEVRAWPSPADAVLIRYVPPVETPEWRALGAVFEGGLVLEAMALDAEGPPGILRVGLQVQASRPISRSYTFFIHLLDPEGRWITGSDAEPPVPTSAMEPGVPVVFWRALQAPAWLPAGTYPVTAGAYPTGSGGWPRLRAQDGKDAVPLGIARVRARPALLESRSATRCGSLTLNRFTAIRLTAYRQEGPDIFPEPGHPDRLWVQGIWRAEVDHVAPPELMVDVGGNVQALKPGEPLTLEVRYPAGQMAASHWEGEVAPEQRTLRLIVACPGGRAEFPALTLSRQRWRWNYSWIFWNRMP</sequence>
<feature type="transmembrane region" description="Helical" evidence="8">
    <location>
        <begin position="74"/>
        <end position="96"/>
    </location>
</feature>
<evidence type="ECO:0000313" key="10">
    <source>
        <dbReference type="Proteomes" id="UP000236642"/>
    </source>
</evidence>
<dbReference type="PANTHER" id="PTHR33908:SF11">
    <property type="entry name" value="MEMBRANE PROTEIN"/>
    <property type="match status" value="1"/>
</dbReference>
<name>A0A2H5Y4K8_9CHLR</name>
<evidence type="ECO:0000256" key="1">
    <source>
        <dbReference type="ARBA" id="ARBA00004651"/>
    </source>
</evidence>
<feature type="transmembrane region" description="Helical" evidence="8">
    <location>
        <begin position="199"/>
        <end position="225"/>
    </location>
</feature>
<keyword evidence="5 8" id="KW-0812">Transmembrane</keyword>
<accession>A0A2H5Y4K8</accession>
<organism evidence="9 10">
    <name type="scientific">Candidatus Thermoflexus japonica</name>
    <dbReference type="NCBI Taxonomy" id="2035417"/>
    <lineage>
        <taxon>Bacteria</taxon>
        <taxon>Bacillati</taxon>
        <taxon>Chloroflexota</taxon>
        <taxon>Thermoflexia</taxon>
        <taxon>Thermoflexales</taxon>
        <taxon>Thermoflexaceae</taxon>
        <taxon>Thermoflexus</taxon>
    </lineage>
</organism>
<dbReference type="GO" id="GO:0009103">
    <property type="term" value="P:lipopolysaccharide biosynthetic process"/>
    <property type="evidence" value="ECO:0007669"/>
    <property type="project" value="UniProtKB-ARBA"/>
</dbReference>
<evidence type="ECO:0000256" key="2">
    <source>
        <dbReference type="ARBA" id="ARBA00022475"/>
    </source>
</evidence>
<dbReference type="InterPro" id="IPR050297">
    <property type="entry name" value="LipidA_mod_glycosyltrf_83"/>
</dbReference>
<evidence type="ECO:0000313" key="9">
    <source>
        <dbReference type="EMBL" id="GBD08383.1"/>
    </source>
</evidence>
<feature type="transmembrane region" description="Helical" evidence="8">
    <location>
        <begin position="159"/>
        <end position="187"/>
    </location>
</feature>
<dbReference type="EMBL" id="BEHY01000009">
    <property type="protein sequence ID" value="GBD08383.1"/>
    <property type="molecule type" value="Genomic_DNA"/>
</dbReference>
<proteinExistence type="predicted"/>
<keyword evidence="7 8" id="KW-0472">Membrane</keyword>
<dbReference type="PANTHER" id="PTHR33908">
    <property type="entry name" value="MANNOSYLTRANSFERASE YKCB-RELATED"/>
    <property type="match status" value="1"/>
</dbReference>
<comment type="caution">
    <text evidence="9">The sequence shown here is derived from an EMBL/GenBank/DDBJ whole genome shotgun (WGS) entry which is preliminary data.</text>
</comment>
<evidence type="ECO:0000256" key="6">
    <source>
        <dbReference type="ARBA" id="ARBA00022989"/>
    </source>
</evidence>
<dbReference type="AlphaFoldDB" id="A0A2H5Y4K8"/>
<comment type="subcellular location">
    <subcellularLocation>
        <location evidence="1">Cell membrane</location>
        <topology evidence="1">Multi-pass membrane protein</topology>
    </subcellularLocation>
</comment>
<evidence type="ECO:0000256" key="8">
    <source>
        <dbReference type="SAM" id="Phobius"/>
    </source>
</evidence>
<evidence type="ECO:0000256" key="7">
    <source>
        <dbReference type="ARBA" id="ARBA00023136"/>
    </source>
</evidence>
<keyword evidence="3" id="KW-0328">Glycosyltransferase</keyword>
<keyword evidence="4" id="KW-0808">Transferase</keyword>
<dbReference type="GO" id="GO:0016763">
    <property type="term" value="F:pentosyltransferase activity"/>
    <property type="evidence" value="ECO:0007669"/>
    <property type="project" value="TreeGrafter"/>
</dbReference>